<evidence type="ECO:0000313" key="2">
    <source>
        <dbReference type="Proteomes" id="UP000004478"/>
    </source>
</evidence>
<organism evidence="1 2">
    <name type="scientific">Cecembia lonarensis (strain CCUG 58316 / KCTC 22772 / LW9)</name>
    <dbReference type="NCBI Taxonomy" id="1225176"/>
    <lineage>
        <taxon>Bacteria</taxon>
        <taxon>Pseudomonadati</taxon>
        <taxon>Bacteroidota</taxon>
        <taxon>Cytophagia</taxon>
        <taxon>Cytophagales</taxon>
        <taxon>Cyclobacteriaceae</taxon>
        <taxon>Cecembia</taxon>
    </lineage>
</organism>
<protein>
    <recommendedName>
        <fullName evidence="3">Plasmid stabilization system protein</fullName>
    </recommendedName>
</protein>
<reference evidence="1 2" key="1">
    <citation type="journal article" date="2012" name="J. Bacteriol.">
        <title>Draft Genome Sequence of Cecembia lonarensis Strain LW9T, Isolated from Lonar Lake, a Haloalkaline Lake in India.</title>
        <authorList>
            <person name="Shivaji S."/>
            <person name="Ara S."/>
            <person name="Singh A."/>
            <person name="Pinnaka A.K."/>
        </authorList>
    </citation>
    <scope>NUCLEOTIDE SEQUENCE [LARGE SCALE GENOMIC DNA]</scope>
    <source>
        <strain evidence="1 2">LW9</strain>
    </source>
</reference>
<evidence type="ECO:0008006" key="3">
    <source>
        <dbReference type="Google" id="ProtNLM"/>
    </source>
</evidence>
<comment type="caution">
    <text evidence="1">The sequence shown here is derived from an EMBL/GenBank/DDBJ whole genome shotgun (WGS) entry which is preliminary data.</text>
</comment>
<name>K1LGE8_CECL9</name>
<dbReference type="RefSeq" id="WP_009185118.1">
    <property type="nucleotide sequence ID" value="NZ_AMGM01000028.1"/>
</dbReference>
<evidence type="ECO:0000313" key="1">
    <source>
        <dbReference type="EMBL" id="EKB49333.1"/>
    </source>
</evidence>
<dbReference type="Proteomes" id="UP000004478">
    <property type="component" value="Unassembled WGS sequence"/>
</dbReference>
<gene>
    <name evidence="1" type="ORF">B879_02088</name>
</gene>
<proteinExistence type="predicted"/>
<keyword evidence="2" id="KW-1185">Reference proteome</keyword>
<sequence>MEEEFALAVELAIQQLLKEPFAHAVRYRNVRIAHPKRFPYNIHFYIDEPNLTVVITAIVHSKRDPLRFFNRKS</sequence>
<dbReference type="AlphaFoldDB" id="K1LGE8"/>
<dbReference type="EMBL" id="AMGM01000028">
    <property type="protein sequence ID" value="EKB49333.1"/>
    <property type="molecule type" value="Genomic_DNA"/>
</dbReference>
<accession>K1LGE8</accession>